<dbReference type="EnsemblMetazoa" id="Aqu2.1.03615_001">
    <property type="protein sequence ID" value="Aqu2.1.03615_001"/>
    <property type="gene ID" value="Aqu2.1.03615"/>
</dbReference>
<dbReference type="InterPro" id="IPR036397">
    <property type="entry name" value="RNaseH_sf"/>
</dbReference>
<dbReference type="PANTHER" id="PTHR33939">
    <property type="entry name" value="PROTEIN CBG22215"/>
    <property type="match status" value="1"/>
</dbReference>
<dbReference type="InParanoid" id="A0A1X7SNF5"/>
<name>A0A1X7SNF5_AMPQE</name>
<protein>
    <recommendedName>
        <fullName evidence="3">Tc1-like transposase DDE domain-containing protein</fullName>
    </recommendedName>
</protein>
<organism evidence="2">
    <name type="scientific">Amphimedon queenslandica</name>
    <name type="common">Sponge</name>
    <dbReference type="NCBI Taxonomy" id="400682"/>
    <lineage>
        <taxon>Eukaryota</taxon>
        <taxon>Metazoa</taxon>
        <taxon>Porifera</taxon>
        <taxon>Demospongiae</taxon>
        <taxon>Heteroscleromorpha</taxon>
        <taxon>Haplosclerida</taxon>
        <taxon>Niphatidae</taxon>
        <taxon>Amphimedon</taxon>
    </lineage>
</organism>
<sequence length="326" mass="37920">MATAGTPIGTPRRPLRLQSKRNLGRGIRLRGQTKTIICNVYDYFNTLHKKGQSHGPFQRTADATKLGIMTIRNVISERDKLEGQSTGQDTLTFPSPQQRYRQSRKTVTPDRFDIDAIRQKIYAFHEQKEHLTITKLLKTLRDDGLFNGQRTMLRLLLKDLGYKYKKVDDRRFYDRRFYYEQPHIIEQRRSYLCKMRQNRIDKKPVVFLDETWANAHDGKDLAWVEDDTVTGGTLGGMRRPSGKGKRLIILGAGGEMGWIPNTTLIFQSKKDTGDYHDEMTGEHFEEWFREKLLPNVPPNSLIVMDNASYHSRIEEELPKSSWNKSK</sequence>
<dbReference type="OrthoDB" id="10048767at2759"/>
<reference evidence="2" key="1">
    <citation type="submission" date="2017-05" db="UniProtKB">
        <authorList>
            <consortium name="EnsemblMetazoa"/>
        </authorList>
    </citation>
    <scope>IDENTIFICATION</scope>
</reference>
<feature type="region of interest" description="Disordered" evidence="1">
    <location>
        <begin position="80"/>
        <end position="105"/>
    </location>
</feature>
<dbReference type="AlphaFoldDB" id="A0A1X7SNF5"/>
<feature type="compositionally biased region" description="Polar residues" evidence="1">
    <location>
        <begin position="83"/>
        <end position="100"/>
    </location>
</feature>
<evidence type="ECO:0000313" key="2">
    <source>
        <dbReference type="EnsemblMetazoa" id="Aqu2.1.03615_001"/>
    </source>
</evidence>
<dbReference type="GO" id="GO:0003676">
    <property type="term" value="F:nucleic acid binding"/>
    <property type="evidence" value="ECO:0007669"/>
    <property type="project" value="InterPro"/>
</dbReference>
<evidence type="ECO:0000256" key="1">
    <source>
        <dbReference type="SAM" id="MobiDB-lite"/>
    </source>
</evidence>
<accession>A0A1X7SNF5</accession>
<dbReference type="Gene3D" id="3.30.420.10">
    <property type="entry name" value="Ribonuclease H-like superfamily/Ribonuclease H"/>
    <property type="match status" value="1"/>
</dbReference>
<dbReference type="OMA" id="THIVECR"/>
<dbReference type="eggNOG" id="ENOG502SRT4">
    <property type="taxonomic scope" value="Eukaryota"/>
</dbReference>
<proteinExistence type="predicted"/>
<evidence type="ECO:0008006" key="3">
    <source>
        <dbReference type="Google" id="ProtNLM"/>
    </source>
</evidence>
<dbReference type="PANTHER" id="PTHR33939:SF1">
    <property type="entry name" value="DUF4371 DOMAIN-CONTAINING PROTEIN"/>
    <property type="match status" value="1"/>
</dbReference>